<dbReference type="Proteomes" id="UP000192247">
    <property type="component" value="Unassembled WGS sequence"/>
</dbReference>
<organism evidence="1 2">
    <name type="scientific">Tropilaelaps mercedesae</name>
    <dbReference type="NCBI Taxonomy" id="418985"/>
    <lineage>
        <taxon>Eukaryota</taxon>
        <taxon>Metazoa</taxon>
        <taxon>Ecdysozoa</taxon>
        <taxon>Arthropoda</taxon>
        <taxon>Chelicerata</taxon>
        <taxon>Arachnida</taxon>
        <taxon>Acari</taxon>
        <taxon>Parasitiformes</taxon>
        <taxon>Mesostigmata</taxon>
        <taxon>Gamasina</taxon>
        <taxon>Dermanyssoidea</taxon>
        <taxon>Laelapidae</taxon>
        <taxon>Tropilaelaps</taxon>
    </lineage>
</organism>
<sequence>MHHMQNAYRGVLLRRTPPISIIELANRSLIIDARMERDN</sequence>
<keyword evidence="2" id="KW-1185">Reference proteome</keyword>
<evidence type="ECO:0000313" key="1">
    <source>
        <dbReference type="EMBL" id="OQR73527.1"/>
    </source>
</evidence>
<proteinExistence type="predicted"/>
<feature type="non-terminal residue" evidence="1">
    <location>
        <position position="39"/>
    </location>
</feature>
<reference evidence="1 2" key="1">
    <citation type="journal article" date="2017" name="Gigascience">
        <title>Draft genome of the honey bee ectoparasitic mite, Tropilaelaps mercedesae, is shaped by the parasitic life history.</title>
        <authorList>
            <person name="Dong X."/>
            <person name="Armstrong S.D."/>
            <person name="Xia D."/>
            <person name="Makepeace B.L."/>
            <person name="Darby A.C."/>
            <person name="Kadowaki T."/>
        </authorList>
    </citation>
    <scope>NUCLEOTIDE SEQUENCE [LARGE SCALE GENOMIC DNA]</scope>
    <source>
        <strain evidence="1">Wuxi-XJTLU</strain>
    </source>
</reference>
<comment type="caution">
    <text evidence="1">The sequence shown here is derived from an EMBL/GenBank/DDBJ whole genome shotgun (WGS) entry which is preliminary data.</text>
</comment>
<gene>
    <name evidence="1" type="ORF">BIW11_09676</name>
</gene>
<dbReference type="EMBL" id="MNPL01009802">
    <property type="protein sequence ID" value="OQR73527.1"/>
    <property type="molecule type" value="Genomic_DNA"/>
</dbReference>
<dbReference type="InParanoid" id="A0A1V9XJ37"/>
<evidence type="ECO:0000313" key="2">
    <source>
        <dbReference type="Proteomes" id="UP000192247"/>
    </source>
</evidence>
<protein>
    <submittedName>
        <fullName evidence="1">Uncharacterized protein</fullName>
    </submittedName>
</protein>
<name>A0A1V9XJ37_9ACAR</name>
<dbReference type="AlphaFoldDB" id="A0A1V9XJ37"/>
<accession>A0A1V9XJ37</accession>